<dbReference type="STRING" id="1465490.SAMN05444277_11784"/>
<dbReference type="EMBL" id="FOXQ01000017">
    <property type="protein sequence ID" value="SFQ52722.1"/>
    <property type="molecule type" value="Genomic_DNA"/>
</dbReference>
<dbReference type="AlphaFoldDB" id="A0A1I5Z8E1"/>
<sequence>MAQISVDSLMGNNGPSYPEQIAAPFRKELTDNGFTQLLTAEEVDKALSVTDGKVKMVVLNSVCGCGARVARPGALLSLFGKVVPDEKLTLFAGMEKDAVALFRSKYLPGITPSSPTISLFKDGELVFILHRYQIERSAAGDIADALIQEYNKICTKENDDAAVEALRQYFIATYDVDPLSLEQQQQ</sequence>
<proteinExistence type="inferred from homology"/>
<dbReference type="RefSeq" id="WP_218148576.1">
    <property type="nucleotide sequence ID" value="NZ_FOXQ01000017.1"/>
</dbReference>
<gene>
    <name evidence="2" type="ORF">SAMN05444277_11784</name>
</gene>
<dbReference type="PANTHER" id="PTHR40052">
    <property type="entry name" value="UPF0403 PROTEIN YQIW-RELATED"/>
    <property type="match status" value="1"/>
</dbReference>
<dbReference type="PANTHER" id="PTHR40052:SF2">
    <property type="entry name" value="BACILLIREDOXIN BRXA"/>
    <property type="match status" value="1"/>
</dbReference>
<dbReference type="Gene3D" id="3.40.30.10">
    <property type="entry name" value="Glutaredoxin"/>
    <property type="match status" value="1"/>
</dbReference>
<dbReference type="InterPro" id="IPR009474">
    <property type="entry name" value="BrxB/BrxA"/>
</dbReference>
<organism evidence="2 3">
    <name type="scientific">Parafilimonas terrae</name>
    <dbReference type="NCBI Taxonomy" id="1465490"/>
    <lineage>
        <taxon>Bacteria</taxon>
        <taxon>Pseudomonadati</taxon>
        <taxon>Bacteroidota</taxon>
        <taxon>Chitinophagia</taxon>
        <taxon>Chitinophagales</taxon>
        <taxon>Chitinophagaceae</taxon>
        <taxon>Parafilimonas</taxon>
    </lineage>
</organism>
<evidence type="ECO:0000256" key="1">
    <source>
        <dbReference type="ARBA" id="ARBA00038305"/>
    </source>
</evidence>
<accession>A0A1I5Z8E1</accession>
<dbReference type="Proteomes" id="UP000199031">
    <property type="component" value="Unassembled WGS sequence"/>
</dbReference>
<evidence type="ECO:0000313" key="3">
    <source>
        <dbReference type="Proteomes" id="UP000199031"/>
    </source>
</evidence>
<name>A0A1I5Z8E1_9BACT</name>
<keyword evidence="3" id="KW-1185">Reference proteome</keyword>
<evidence type="ECO:0000313" key="2">
    <source>
        <dbReference type="EMBL" id="SFQ52722.1"/>
    </source>
</evidence>
<dbReference type="NCBIfam" id="TIGR04191">
    <property type="entry name" value="YphP_YqiW"/>
    <property type="match status" value="1"/>
</dbReference>
<comment type="similarity">
    <text evidence="1">Belongs to the bacilliredoxin family.</text>
</comment>
<protein>
    <submittedName>
        <fullName evidence="2">Putative bacilliredoxin, YphP/YqiW family</fullName>
    </submittedName>
</protein>
<dbReference type="Pfam" id="PF06491">
    <property type="entry name" value="Disulph_isomer"/>
    <property type="match status" value="1"/>
</dbReference>
<reference evidence="2 3" key="1">
    <citation type="submission" date="2016-10" db="EMBL/GenBank/DDBJ databases">
        <authorList>
            <person name="de Groot N.N."/>
        </authorList>
    </citation>
    <scope>NUCLEOTIDE SEQUENCE [LARGE SCALE GENOMIC DNA]</scope>
    <source>
        <strain evidence="2 3">DSM 28286</strain>
    </source>
</reference>